<keyword evidence="5 10" id="KW-1133">Transmembrane helix</keyword>
<evidence type="ECO:0000259" key="12">
    <source>
        <dbReference type="PROSITE" id="PS50885"/>
    </source>
</evidence>
<comment type="caution">
    <text evidence="13">The sequence shown here is derived from an EMBL/GenBank/DDBJ whole genome shotgun (WGS) entry which is preliminary data.</text>
</comment>
<dbReference type="Proteomes" id="UP000256304">
    <property type="component" value="Unassembled WGS sequence"/>
</dbReference>
<evidence type="ECO:0000256" key="1">
    <source>
        <dbReference type="ARBA" id="ARBA00004651"/>
    </source>
</evidence>
<dbReference type="CDD" id="cd06225">
    <property type="entry name" value="HAMP"/>
    <property type="match status" value="1"/>
</dbReference>
<proteinExistence type="inferred from homology"/>
<dbReference type="PANTHER" id="PTHR32089">
    <property type="entry name" value="METHYL-ACCEPTING CHEMOTAXIS PROTEIN MCPB"/>
    <property type="match status" value="1"/>
</dbReference>
<dbReference type="Pfam" id="PF00015">
    <property type="entry name" value="MCPsignal"/>
    <property type="match status" value="1"/>
</dbReference>
<evidence type="ECO:0000256" key="9">
    <source>
        <dbReference type="PROSITE-ProRule" id="PRU00284"/>
    </source>
</evidence>
<dbReference type="InterPro" id="IPR003660">
    <property type="entry name" value="HAMP_dom"/>
</dbReference>
<dbReference type="Gene3D" id="1.10.287.950">
    <property type="entry name" value="Methyl-accepting chemotaxis protein"/>
    <property type="match status" value="1"/>
</dbReference>
<dbReference type="RefSeq" id="WP_116188915.1">
    <property type="nucleotide sequence ID" value="NZ_QTTN01000009.1"/>
</dbReference>
<protein>
    <submittedName>
        <fullName evidence="13">Methyl-accepting chemotaxis sensory transducer with Cache sensor</fullName>
    </submittedName>
</protein>
<dbReference type="SMART" id="SM00304">
    <property type="entry name" value="HAMP"/>
    <property type="match status" value="1"/>
</dbReference>
<dbReference type="AlphaFoldDB" id="A0A3D9S5F8"/>
<feature type="domain" description="HAMP" evidence="12">
    <location>
        <begin position="309"/>
        <end position="362"/>
    </location>
</feature>
<evidence type="ECO:0000313" key="13">
    <source>
        <dbReference type="EMBL" id="REE87473.1"/>
    </source>
</evidence>
<evidence type="ECO:0000256" key="5">
    <source>
        <dbReference type="ARBA" id="ARBA00022989"/>
    </source>
</evidence>
<keyword evidence="4 10" id="KW-0812">Transmembrane</keyword>
<dbReference type="CDD" id="cd11386">
    <property type="entry name" value="MCP_signal"/>
    <property type="match status" value="1"/>
</dbReference>
<dbReference type="PROSITE" id="PS50111">
    <property type="entry name" value="CHEMOTAXIS_TRANSDUC_2"/>
    <property type="match status" value="1"/>
</dbReference>
<comment type="similarity">
    <text evidence="8">Belongs to the methyl-accepting chemotaxis (MCP) protein family.</text>
</comment>
<dbReference type="GO" id="GO:0005886">
    <property type="term" value="C:plasma membrane"/>
    <property type="evidence" value="ECO:0007669"/>
    <property type="project" value="UniProtKB-SubCell"/>
</dbReference>
<comment type="subcellular location">
    <subcellularLocation>
        <location evidence="1">Cell membrane</location>
        <topology evidence="1">Multi-pass membrane protein</topology>
    </subcellularLocation>
</comment>
<dbReference type="GO" id="GO:0007165">
    <property type="term" value="P:signal transduction"/>
    <property type="evidence" value="ECO:0007669"/>
    <property type="project" value="UniProtKB-KW"/>
</dbReference>
<keyword evidence="6 10" id="KW-0472">Membrane</keyword>
<feature type="domain" description="Methyl-accepting transducer" evidence="11">
    <location>
        <begin position="381"/>
        <end position="617"/>
    </location>
</feature>
<dbReference type="OrthoDB" id="243053at2"/>
<evidence type="ECO:0000313" key="14">
    <source>
        <dbReference type="Proteomes" id="UP000256304"/>
    </source>
</evidence>
<organism evidence="13 14">
    <name type="scientific">Paenibacillus taihuensis</name>
    <dbReference type="NCBI Taxonomy" id="1156355"/>
    <lineage>
        <taxon>Bacteria</taxon>
        <taxon>Bacillati</taxon>
        <taxon>Bacillota</taxon>
        <taxon>Bacilli</taxon>
        <taxon>Bacillales</taxon>
        <taxon>Paenibacillaceae</taxon>
        <taxon>Paenibacillus</taxon>
    </lineage>
</organism>
<dbReference type="PANTHER" id="PTHR32089:SF112">
    <property type="entry name" value="LYSOZYME-LIKE PROTEIN-RELATED"/>
    <property type="match status" value="1"/>
</dbReference>
<dbReference type="Pfam" id="PF02743">
    <property type="entry name" value="dCache_1"/>
    <property type="match status" value="1"/>
</dbReference>
<keyword evidence="2" id="KW-1003">Cell membrane</keyword>
<dbReference type="Pfam" id="PF00672">
    <property type="entry name" value="HAMP"/>
    <property type="match status" value="1"/>
</dbReference>
<dbReference type="InterPro" id="IPR033479">
    <property type="entry name" value="dCache_1"/>
</dbReference>
<feature type="transmembrane region" description="Helical" evidence="10">
    <location>
        <begin position="12"/>
        <end position="34"/>
    </location>
</feature>
<dbReference type="InterPro" id="IPR004089">
    <property type="entry name" value="MCPsignal_dom"/>
</dbReference>
<dbReference type="CDD" id="cd12912">
    <property type="entry name" value="PDC2_MCP_like"/>
    <property type="match status" value="1"/>
</dbReference>
<evidence type="ECO:0000256" key="4">
    <source>
        <dbReference type="ARBA" id="ARBA00022692"/>
    </source>
</evidence>
<evidence type="ECO:0000256" key="3">
    <source>
        <dbReference type="ARBA" id="ARBA00022500"/>
    </source>
</evidence>
<dbReference type="SUPFAM" id="SSF58104">
    <property type="entry name" value="Methyl-accepting chemotaxis protein (MCP) signaling domain"/>
    <property type="match status" value="1"/>
</dbReference>
<gene>
    <name evidence="13" type="ORF">A8990_109119</name>
</gene>
<dbReference type="InterPro" id="IPR029151">
    <property type="entry name" value="Sensor-like_sf"/>
</dbReference>
<dbReference type="SMART" id="SM00283">
    <property type="entry name" value="MA"/>
    <property type="match status" value="1"/>
</dbReference>
<evidence type="ECO:0000256" key="10">
    <source>
        <dbReference type="SAM" id="Phobius"/>
    </source>
</evidence>
<evidence type="ECO:0000256" key="8">
    <source>
        <dbReference type="ARBA" id="ARBA00029447"/>
    </source>
</evidence>
<keyword evidence="3" id="KW-0145">Chemotaxis</keyword>
<evidence type="ECO:0000256" key="2">
    <source>
        <dbReference type="ARBA" id="ARBA00022475"/>
    </source>
</evidence>
<keyword evidence="14" id="KW-1185">Reference proteome</keyword>
<dbReference type="PROSITE" id="PS50885">
    <property type="entry name" value="HAMP"/>
    <property type="match status" value="1"/>
</dbReference>
<feature type="transmembrane region" description="Helical" evidence="10">
    <location>
        <begin position="290"/>
        <end position="308"/>
    </location>
</feature>
<evidence type="ECO:0000256" key="6">
    <source>
        <dbReference type="ARBA" id="ARBA00023136"/>
    </source>
</evidence>
<sequence length="667" mass="73229">MNVFKQNVFSSLMTKIIFTCLMLSLVPLMLMSLYQLSKFADSTTASIRSVELNAAQEAAQNMGDFIHKEASVLEEAIRLRPELGSFNKEAFLPTLKLLKDTNKEVELYFFANEDGRAFDQDGVEIDISDRPFFKELKRTKKTVVSELLKSRVTNEDSIVIAAPKLNQQGEFKGAMLALINQGFLQDKMAGVRIADTGFGYLISSSGQFITHNIHKLISQNIGQAANPQTLELYKKTVLDQKSGWIEFVDTEGVERIAAFHQVPDMNWRVVVTAPKSEVYGKIIETIQATWYYLLLAAICIIVASFFVVRKIVKPLVYLTSIMDDVARGNLRRSFDMKVRKGEIGRLALSVNSMIMKLREMIGQIQAASGEVQVSSNQMEQSVLQSIGVSSNMNRIIQDVSSGTTIQAESAKETSLAMAEMASGIIRIADSSASVSGLAYMASEELTKGSHTINEAIHQMQVISNQVDQSAALIRRLEGFAQEVETVLAIITGISTQTQLLSLNAAIEAARIGEQGSGFAVVAGEIKKLSEQSKQSSIQIADIMYQVLEITGETAESMGQGVREAGKGVYLMESTGASMNVILGSVKDVLSQIQEVSAVSEEISAGTEQVSASMEEVAHTAVMSRSNSETMRDSVREQLTMLEEVGRSSKSLRSLAADLQRMIDYFRL</sequence>
<dbReference type="Gene3D" id="3.30.450.20">
    <property type="entry name" value="PAS domain"/>
    <property type="match status" value="2"/>
</dbReference>
<dbReference type="CDD" id="cd12914">
    <property type="entry name" value="PDC1_DGC_like"/>
    <property type="match status" value="1"/>
</dbReference>
<evidence type="ECO:0000256" key="7">
    <source>
        <dbReference type="ARBA" id="ARBA00023224"/>
    </source>
</evidence>
<dbReference type="GO" id="GO:0006935">
    <property type="term" value="P:chemotaxis"/>
    <property type="evidence" value="ECO:0007669"/>
    <property type="project" value="UniProtKB-KW"/>
</dbReference>
<dbReference type="SUPFAM" id="SSF103190">
    <property type="entry name" value="Sensory domain-like"/>
    <property type="match status" value="1"/>
</dbReference>
<keyword evidence="7 9" id="KW-0807">Transducer</keyword>
<accession>A0A3D9S5F8</accession>
<evidence type="ECO:0000259" key="11">
    <source>
        <dbReference type="PROSITE" id="PS50111"/>
    </source>
</evidence>
<reference evidence="13 14" key="1">
    <citation type="submission" date="2018-08" db="EMBL/GenBank/DDBJ databases">
        <title>Genomic Encyclopedia of Type Strains, Phase III (KMG-III): the genomes of soil and plant-associated and newly described type strains.</title>
        <authorList>
            <person name="Whitman W."/>
        </authorList>
    </citation>
    <scope>NUCLEOTIDE SEQUENCE [LARGE SCALE GENOMIC DNA]</scope>
    <source>
        <strain evidence="13 14">CGMCC 1.10966</strain>
    </source>
</reference>
<name>A0A3D9S5F8_9BACL</name>
<dbReference type="EMBL" id="QTTN01000009">
    <property type="protein sequence ID" value="REE87473.1"/>
    <property type="molecule type" value="Genomic_DNA"/>
</dbReference>